<proteinExistence type="predicted"/>
<name>A0A4Y7L783_PAPSO</name>
<dbReference type="Proteomes" id="UP000316621">
    <property type="component" value="Chromosome 10"/>
</dbReference>
<evidence type="ECO:0000313" key="2">
    <source>
        <dbReference type="Proteomes" id="UP000316621"/>
    </source>
</evidence>
<gene>
    <name evidence="1" type="ORF">C5167_042616</name>
</gene>
<dbReference type="AlphaFoldDB" id="A0A4Y7L783"/>
<dbReference type="Gramene" id="RZC80035">
    <property type="protein sequence ID" value="RZC80035"/>
    <property type="gene ID" value="C5167_042616"/>
</dbReference>
<protein>
    <submittedName>
        <fullName evidence="1">Uncharacterized protein</fullName>
    </submittedName>
</protein>
<accession>A0A4Y7L783</accession>
<evidence type="ECO:0000313" key="1">
    <source>
        <dbReference type="EMBL" id="RZC80035.1"/>
    </source>
</evidence>
<organism evidence="1 2">
    <name type="scientific">Papaver somniferum</name>
    <name type="common">Opium poppy</name>
    <dbReference type="NCBI Taxonomy" id="3469"/>
    <lineage>
        <taxon>Eukaryota</taxon>
        <taxon>Viridiplantae</taxon>
        <taxon>Streptophyta</taxon>
        <taxon>Embryophyta</taxon>
        <taxon>Tracheophyta</taxon>
        <taxon>Spermatophyta</taxon>
        <taxon>Magnoliopsida</taxon>
        <taxon>Ranunculales</taxon>
        <taxon>Papaveraceae</taxon>
        <taxon>Papaveroideae</taxon>
        <taxon>Papaver</taxon>
    </lineage>
</organism>
<dbReference type="EMBL" id="CM010724">
    <property type="protein sequence ID" value="RZC80035.1"/>
    <property type="molecule type" value="Genomic_DNA"/>
</dbReference>
<sequence>MFSTADPHPLHGVNAGEDIYWLVESIVPNISQPERRIIAFNLREEIFTPVTYPPIGSGRHHSVCRDRLTSLEDDTLCLSHWVEGYMSVRSKVEIWILQSQKWTLPYSIVIPEIGVPLTLPTKSQMFIWMQHYFICRRYPDGIGLGRNPEKSRALQPVRHADSLVSLKALGERKTWIKTTTKLQCKKKIKPSAASQDNQYDSLVFNFLRKFSQYDSLVFNFLRKFSQQARGWYANQDMKYAAENLHFLYQTLSKCETVVSQYLEVQPEASAARQPTVKENFQDLDSPELFSAALYSKLSLITNYLDKISKGQYPKRNLLQLADMQKEVESLLRSQGLLPFSDYSEVLKQLQFFWQEKGWLKQ</sequence>
<reference evidence="1 2" key="1">
    <citation type="journal article" date="2018" name="Science">
        <title>The opium poppy genome and morphinan production.</title>
        <authorList>
            <person name="Guo L."/>
            <person name="Winzer T."/>
            <person name="Yang X."/>
            <person name="Li Y."/>
            <person name="Ning Z."/>
            <person name="He Z."/>
            <person name="Teodor R."/>
            <person name="Lu Y."/>
            <person name="Bowser T.A."/>
            <person name="Graham I.A."/>
            <person name="Ye K."/>
        </authorList>
    </citation>
    <scope>NUCLEOTIDE SEQUENCE [LARGE SCALE GENOMIC DNA]</scope>
    <source>
        <strain evidence="2">cv. HN1</strain>
        <tissue evidence="1">Leaves</tissue>
    </source>
</reference>
<keyword evidence="2" id="KW-1185">Reference proteome</keyword>